<reference evidence="15 16" key="1">
    <citation type="submission" date="2018-05" db="EMBL/GenBank/DDBJ databases">
        <title>Genome sequencing and assembly of the regulated plant pathogen Lachnellula willkommii and related sister species for the development of diagnostic species identification markers.</title>
        <authorList>
            <person name="Giroux E."/>
            <person name="Bilodeau G."/>
        </authorList>
    </citation>
    <scope>NUCLEOTIDE SEQUENCE [LARGE SCALE GENOMIC DNA]</scope>
    <source>
        <strain evidence="15 16">CBS 268.59</strain>
    </source>
</reference>
<evidence type="ECO:0000313" key="15">
    <source>
        <dbReference type="EMBL" id="TVY71508.1"/>
    </source>
</evidence>
<dbReference type="InterPro" id="IPR006195">
    <property type="entry name" value="aa-tRNA-synth_II"/>
</dbReference>
<dbReference type="CDD" id="cd00860">
    <property type="entry name" value="ThrRS_anticodon"/>
    <property type="match status" value="1"/>
</dbReference>
<dbReference type="CDD" id="cd00771">
    <property type="entry name" value="ThrRS_core"/>
    <property type="match status" value="1"/>
</dbReference>
<sequence>MEVMEDIVAVELSGAPALPKFLESNTSGKTDFIAARALLYEQLKVVSDQELSQKPRDDIQILLPDGNIKTGIAWETTPVAIARSISKSLAQDSVVARVDGDLWDLERPLEKGCSLEFLGFRHPEGLEVFWRSSAFILGQAAEMKFGCHLGSRLPTEDPAGFYHDMGNMGGINIQESDWKPLEHLATQAIRAKHPFERLVVSKVDLLEMFKYNKYKLYFIQDSIPDGKSGTVYRCGSLIDFSIGPHIPHTGRVKAFAILRNSSSYWLGDASKETLQRIAAISFPEKKLLEEHKKFLKEAEERSHRVIGTAQKLFFFNDVSPGSCFFLPHGTRIYNALSTLLREQYHQHDYEEVITPNIYKSELWKTSGHWGHYKENMFTFELDNDQFGLKPMNCPGHCIIFANSALTYRNLPLRYADFGVVHRNEFSGALKGLFRVRRFQQDDAHIFCTEEQIEDEITGIFDLMHSIYTLFGCTFKLKLSTRPPKFLGEQSTWDEAERKLTSSLITFCAATGAVWELNPGDGAFYGPKIDIDMFDALHRSHQCGTIQLDFQLPAQFALHYTSKDGGTRQPVMIHRAILGSFERMIAILTEHFAGKWPLWLSPRQVLVVPVSPATNGYAKEVAACFKKVGMYADVDEGGNTLGKKIRRGQMEAWNFTFVVGPEEQTSRTVNIRNRDDPTTQAKGRLVPLLEAVEKLRGARDEREL</sequence>
<dbReference type="PROSITE" id="PS51880">
    <property type="entry name" value="TGS"/>
    <property type="match status" value="1"/>
</dbReference>
<evidence type="ECO:0000313" key="16">
    <source>
        <dbReference type="Proteomes" id="UP000469558"/>
    </source>
</evidence>
<dbReference type="PANTHER" id="PTHR11451:SF46">
    <property type="entry name" value="THREONINE--TRNA LIGASE"/>
    <property type="match status" value="1"/>
</dbReference>
<dbReference type="GO" id="GO:0006435">
    <property type="term" value="P:threonyl-tRNA aminoacylation"/>
    <property type="evidence" value="ECO:0007669"/>
    <property type="project" value="InterPro"/>
</dbReference>
<comment type="subcellular location">
    <subcellularLocation>
        <location evidence="1">Cytoplasm</location>
    </subcellularLocation>
</comment>
<keyword evidence="6" id="KW-0547">Nucleotide-binding</keyword>
<dbReference type="InterPro" id="IPR033728">
    <property type="entry name" value="ThrRS_core"/>
</dbReference>
<dbReference type="FunFam" id="3.30.980.10:FF:000005">
    <property type="entry name" value="Threonyl-tRNA synthetase, mitochondrial"/>
    <property type="match status" value="1"/>
</dbReference>
<accession>A0A8T9C6E4</accession>
<dbReference type="InterPro" id="IPR012675">
    <property type="entry name" value="Beta-grasp_dom_sf"/>
</dbReference>
<dbReference type="AlphaFoldDB" id="A0A8T9C6E4"/>
<name>A0A8T9C6E4_9HELO</name>
<dbReference type="CDD" id="cd01667">
    <property type="entry name" value="TGS_ThrRS"/>
    <property type="match status" value="1"/>
</dbReference>
<dbReference type="PRINTS" id="PR01047">
    <property type="entry name" value="TRNASYNTHTHR"/>
</dbReference>
<evidence type="ECO:0000256" key="1">
    <source>
        <dbReference type="ARBA" id="ARBA00004496"/>
    </source>
</evidence>
<evidence type="ECO:0000256" key="2">
    <source>
        <dbReference type="ARBA" id="ARBA00008226"/>
    </source>
</evidence>
<dbReference type="Gene3D" id="3.30.930.10">
    <property type="entry name" value="Bira Bifunctional Protein, Domain 2"/>
    <property type="match status" value="1"/>
</dbReference>
<evidence type="ECO:0000256" key="5">
    <source>
        <dbReference type="ARBA" id="ARBA00022598"/>
    </source>
</evidence>
<dbReference type="Pfam" id="PF07973">
    <property type="entry name" value="tRNA_SAD"/>
    <property type="match status" value="1"/>
</dbReference>
<dbReference type="SUPFAM" id="SSF52954">
    <property type="entry name" value="Class II aaRS ABD-related"/>
    <property type="match status" value="1"/>
</dbReference>
<dbReference type="EMBL" id="QGMK01001200">
    <property type="protein sequence ID" value="TVY71508.1"/>
    <property type="molecule type" value="Genomic_DNA"/>
</dbReference>
<dbReference type="Pfam" id="PF03129">
    <property type="entry name" value="HGTP_anticodon"/>
    <property type="match status" value="1"/>
</dbReference>
<dbReference type="InterPro" id="IPR002314">
    <property type="entry name" value="aa-tRNA-synt_IIb"/>
</dbReference>
<evidence type="ECO:0000256" key="3">
    <source>
        <dbReference type="ARBA" id="ARBA00013163"/>
    </source>
</evidence>
<keyword evidence="4" id="KW-0963">Cytoplasm</keyword>
<dbReference type="Pfam" id="PF00587">
    <property type="entry name" value="tRNA-synt_2b"/>
    <property type="match status" value="1"/>
</dbReference>
<dbReference type="InterPro" id="IPR018163">
    <property type="entry name" value="Thr/Ala-tRNA-synth_IIc_edit"/>
</dbReference>
<keyword evidence="16" id="KW-1185">Reference proteome</keyword>
<feature type="domain" description="TGS" evidence="14">
    <location>
        <begin position="57"/>
        <end position="119"/>
    </location>
</feature>
<comment type="caution">
    <text evidence="15">The sequence shown here is derived from an EMBL/GenBank/DDBJ whole genome shotgun (WGS) entry which is preliminary data.</text>
</comment>
<dbReference type="GO" id="GO:0005739">
    <property type="term" value="C:mitochondrion"/>
    <property type="evidence" value="ECO:0007669"/>
    <property type="project" value="TreeGrafter"/>
</dbReference>
<dbReference type="HAMAP" id="MF_00184">
    <property type="entry name" value="Thr_tRNA_synth"/>
    <property type="match status" value="1"/>
</dbReference>
<dbReference type="InterPro" id="IPR047246">
    <property type="entry name" value="ThrRS_anticodon"/>
</dbReference>
<proteinExistence type="inferred from homology"/>
<keyword evidence="8" id="KW-0648">Protein biosynthesis</keyword>
<dbReference type="GO" id="GO:0005524">
    <property type="term" value="F:ATP binding"/>
    <property type="evidence" value="ECO:0007669"/>
    <property type="project" value="UniProtKB-KW"/>
</dbReference>
<evidence type="ECO:0000259" key="13">
    <source>
        <dbReference type="PROSITE" id="PS50862"/>
    </source>
</evidence>
<dbReference type="PROSITE" id="PS50862">
    <property type="entry name" value="AA_TRNA_LIGASE_II"/>
    <property type="match status" value="1"/>
</dbReference>
<organism evidence="15 16">
    <name type="scientific">Lachnellula suecica</name>
    <dbReference type="NCBI Taxonomy" id="602035"/>
    <lineage>
        <taxon>Eukaryota</taxon>
        <taxon>Fungi</taxon>
        <taxon>Dikarya</taxon>
        <taxon>Ascomycota</taxon>
        <taxon>Pezizomycotina</taxon>
        <taxon>Leotiomycetes</taxon>
        <taxon>Helotiales</taxon>
        <taxon>Lachnaceae</taxon>
        <taxon>Lachnellula</taxon>
    </lineage>
</organism>
<evidence type="ECO:0000256" key="9">
    <source>
        <dbReference type="ARBA" id="ARBA00023146"/>
    </source>
</evidence>
<dbReference type="InterPro" id="IPR012676">
    <property type="entry name" value="TGS-like"/>
</dbReference>
<protein>
    <recommendedName>
        <fullName evidence="12">Probable threonine--tRNA ligase, cytoplasmic</fullName>
        <ecNumber evidence="3">6.1.1.3</ecNumber>
    </recommendedName>
    <alternativeName>
        <fullName evidence="10">Threonyl-tRNA synthetase</fullName>
    </alternativeName>
</protein>
<dbReference type="Gene3D" id="3.10.20.30">
    <property type="match status" value="1"/>
</dbReference>
<comment type="similarity">
    <text evidence="2">Belongs to the class-II aminoacyl-tRNA synthetase family.</text>
</comment>
<dbReference type="NCBIfam" id="TIGR00418">
    <property type="entry name" value="thrS"/>
    <property type="match status" value="1"/>
</dbReference>
<dbReference type="FunFam" id="3.30.930.10:FF:000019">
    <property type="entry name" value="Threonine--tRNA ligase"/>
    <property type="match status" value="1"/>
</dbReference>
<dbReference type="Gene3D" id="3.30.980.10">
    <property type="entry name" value="Threonyl-trna Synthetase, Chain A, domain 2"/>
    <property type="match status" value="1"/>
</dbReference>
<evidence type="ECO:0000256" key="12">
    <source>
        <dbReference type="ARBA" id="ARBA00072369"/>
    </source>
</evidence>
<feature type="domain" description="Aminoacyl-transfer RNA synthetases class-II family profile" evidence="13">
    <location>
        <begin position="327"/>
        <end position="596"/>
    </location>
</feature>
<gene>
    <name evidence="15" type="primary">ths1</name>
    <name evidence="15" type="ORF">LSUE1_G008697</name>
</gene>
<dbReference type="Gene3D" id="3.40.50.800">
    <property type="entry name" value="Anticodon-binding domain"/>
    <property type="match status" value="1"/>
</dbReference>
<dbReference type="OrthoDB" id="5423599at2759"/>
<evidence type="ECO:0000256" key="10">
    <source>
        <dbReference type="ARBA" id="ARBA00031900"/>
    </source>
</evidence>
<dbReference type="InterPro" id="IPR004154">
    <property type="entry name" value="Anticodon-bd"/>
</dbReference>
<dbReference type="InterPro" id="IPR002320">
    <property type="entry name" value="Thr-tRNA-ligase_IIa"/>
</dbReference>
<evidence type="ECO:0000259" key="14">
    <source>
        <dbReference type="PROSITE" id="PS51880"/>
    </source>
</evidence>
<evidence type="ECO:0000256" key="4">
    <source>
        <dbReference type="ARBA" id="ARBA00022490"/>
    </source>
</evidence>
<feature type="non-terminal residue" evidence="15">
    <location>
        <position position="1"/>
    </location>
</feature>
<dbReference type="PANTHER" id="PTHR11451">
    <property type="entry name" value="THREONINE-TRNA LIGASE"/>
    <property type="match status" value="1"/>
</dbReference>
<dbReference type="SUPFAM" id="SSF81271">
    <property type="entry name" value="TGS-like"/>
    <property type="match status" value="1"/>
</dbReference>
<comment type="catalytic activity">
    <reaction evidence="11">
        <text>tRNA(Thr) + L-threonine + ATP = L-threonyl-tRNA(Thr) + AMP + diphosphate + H(+)</text>
        <dbReference type="Rhea" id="RHEA:24624"/>
        <dbReference type="Rhea" id="RHEA-COMP:9670"/>
        <dbReference type="Rhea" id="RHEA-COMP:9704"/>
        <dbReference type="ChEBI" id="CHEBI:15378"/>
        <dbReference type="ChEBI" id="CHEBI:30616"/>
        <dbReference type="ChEBI" id="CHEBI:33019"/>
        <dbReference type="ChEBI" id="CHEBI:57926"/>
        <dbReference type="ChEBI" id="CHEBI:78442"/>
        <dbReference type="ChEBI" id="CHEBI:78534"/>
        <dbReference type="ChEBI" id="CHEBI:456215"/>
        <dbReference type="EC" id="6.1.1.3"/>
    </reaction>
</comment>
<dbReference type="GO" id="GO:0004829">
    <property type="term" value="F:threonine-tRNA ligase activity"/>
    <property type="evidence" value="ECO:0007669"/>
    <property type="project" value="UniProtKB-EC"/>
</dbReference>
<dbReference type="EC" id="6.1.1.3" evidence="3"/>
<keyword evidence="9" id="KW-0030">Aminoacyl-tRNA synthetase</keyword>
<dbReference type="InterPro" id="IPR036621">
    <property type="entry name" value="Anticodon-bd_dom_sf"/>
</dbReference>
<dbReference type="InterPro" id="IPR012947">
    <property type="entry name" value="tRNA_SAD"/>
</dbReference>
<dbReference type="InterPro" id="IPR004095">
    <property type="entry name" value="TGS"/>
</dbReference>
<dbReference type="SUPFAM" id="SSF55681">
    <property type="entry name" value="Class II aaRS and biotin synthetases"/>
    <property type="match status" value="1"/>
</dbReference>
<dbReference type="SMART" id="SM00863">
    <property type="entry name" value="tRNA_SAD"/>
    <property type="match status" value="1"/>
</dbReference>
<dbReference type="Pfam" id="PF02824">
    <property type="entry name" value="TGS"/>
    <property type="match status" value="1"/>
</dbReference>
<dbReference type="InterPro" id="IPR045864">
    <property type="entry name" value="aa-tRNA-synth_II/BPL/LPL"/>
</dbReference>
<dbReference type="SUPFAM" id="SSF55186">
    <property type="entry name" value="ThrRS/AlaRS common domain"/>
    <property type="match status" value="1"/>
</dbReference>
<evidence type="ECO:0000256" key="8">
    <source>
        <dbReference type="ARBA" id="ARBA00022917"/>
    </source>
</evidence>
<dbReference type="FunFam" id="3.10.20.30:FF:000006">
    <property type="entry name" value="Threonine--tRNA ligase, cytoplasmic"/>
    <property type="match status" value="1"/>
</dbReference>
<keyword evidence="5 15" id="KW-0436">Ligase</keyword>
<dbReference type="Proteomes" id="UP000469558">
    <property type="component" value="Unassembled WGS sequence"/>
</dbReference>
<keyword evidence="7" id="KW-0067">ATP-binding</keyword>
<evidence type="ECO:0000256" key="6">
    <source>
        <dbReference type="ARBA" id="ARBA00022741"/>
    </source>
</evidence>
<evidence type="ECO:0000256" key="7">
    <source>
        <dbReference type="ARBA" id="ARBA00022840"/>
    </source>
</evidence>
<evidence type="ECO:0000256" key="11">
    <source>
        <dbReference type="ARBA" id="ARBA00049515"/>
    </source>
</evidence>